<evidence type="ECO:0000313" key="3">
    <source>
        <dbReference type="Proteomes" id="UP000297348"/>
    </source>
</evidence>
<proteinExistence type="predicted"/>
<reference evidence="2 3" key="1">
    <citation type="submission" date="2018-10" db="EMBL/GenBank/DDBJ databases">
        <title>Lactobacillus sp. R7 and Lactobacillus sp. R19 isolated from fermented mustard green product of Taiwan.</title>
        <authorList>
            <person name="Lin S.-T."/>
        </authorList>
    </citation>
    <scope>NUCLEOTIDE SEQUENCE [LARGE SCALE GENOMIC DNA]</scope>
    <source>
        <strain evidence="2 3">BCRC 81129</strain>
    </source>
</reference>
<keyword evidence="1" id="KW-1133">Transmembrane helix</keyword>
<dbReference type="EMBL" id="RKLX01000010">
    <property type="protein sequence ID" value="TGD18695.1"/>
    <property type="molecule type" value="Genomic_DNA"/>
</dbReference>
<feature type="transmembrane region" description="Helical" evidence="1">
    <location>
        <begin position="12"/>
        <end position="34"/>
    </location>
</feature>
<name>A0A4Z0J7X6_9LACO</name>
<organism evidence="2 3">
    <name type="scientific">Levilactobacillus suantsaiihabitans</name>
    <dbReference type="NCBI Taxonomy" id="2487722"/>
    <lineage>
        <taxon>Bacteria</taxon>
        <taxon>Bacillati</taxon>
        <taxon>Bacillota</taxon>
        <taxon>Bacilli</taxon>
        <taxon>Lactobacillales</taxon>
        <taxon>Lactobacillaceae</taxon>
        <taxon>Levilactobacillus</taxon>
    </lineage>
</organism>
<keyword evidence="3" id="KW-1185">Reference proteome</keyword>
<evidence type="ECO:0000256" key="1">
    <source>
        <dbReference type="SAM" id="Phobius"/>
    </source>
</evidence>
<dbReference type="RefSeq" id="WP_125575889.1">
    <property type="nucleotide sequence ID" value="NZ_RKLX01000010.1"/>
</dbReference>
<keyword evidence="1" id="KW-0812">Transmembrane</keyword>
<dbReference type="Pfam" id="PF12459">
    <property type="entry name" value="DltX"/>
    <property type="match status" value="1"/>
</dbReference>
<gene>
    <name evidence="2" type="ORF">EGT51_07355</name>
</gene>
<evidence type="ECO:0000313" key="2">
    <source>
        <dbReference type="EMBL" id="TGD18695.1"/>
    </source>
</evidence>
<dbReference type="AlphaFoldDB" id="A0A4Z0J7X6"/>
<accession>A0A4Z0J7X6</accession>
<dbReference type="OrthoDB" id="2243021at2"/>
<dbReference type="Proteomes" id="UP000297348">
    <property type="component" value="Unassembled WGS sequence"/>
</dbReference>
<comment type="caution">
    <text evidence="2">The sequence shown here is derived from an EMBL/GenBank/DDBJ whole genome shotgun (WGS) entry which is preliminary data.</text>
</comment>
<sequence>MRAKWLAIWHQPVVAFIGWTLFYFVILMALVYLYGYSGLNSSTFIYNEF</sequence>
<keyword evidence="1" id="KW-0472">Membrane</keyword>
<dbReference type="InterPro" id="IPR021008">
    <property type="entry name" value="DltX"/>
</dbReference>
<protein>
    <submittedName>
        <fullName evidence="2">Teichoic acid D-Ala incorporation-associated protein DltX</fullName>
    </submittedName>
</protein>